<dbReference type="InterPro" id="IPR002404">
    <property type="entry name" value="IRS_PTB"/>
</dbReference>
<keyword evidence="4" id="KW-1185">Reference proteome</keyword>
<evidence type="ECO:0000313" key="5">
    <source>
        <dbReference type="WBParaSite" id="HNAJ_0000349101-mRNA-1"/>
    </source>
</evidence>
<dbReference type="WBParaSite" id="HNAJ_0000349101-mRNA-1">
    <property type="protein sequence ID" value="HNAJ_0000349101-mRNA-1"/>
    <property type="gene ID" value="HNAJ_0000349101"/>
</dbReference>
<feature type="compositionally biased region" description="Polar residues" evidence="1">
    <location>
        <begin position="249"/>
        <end position="259"/>
    </location>
</feature>
<dbReference type="AlphaFoldDB" id="A0A0R3T8V2"/>
<protein>
    <submittedName>
        <fullName evidence="5">IRS-type PTB domain-containing protein</fullName>
    </submittedName>
</protein>
<name>A0A0R3T8V2_RODNA</name>
<dbReference type="InterPro" id="IPR011993">
    <property type="entry name" value="PH-like_dom_sf"/>
</dbReference>
<evidence type="ECO:0000259" key="2">
    <source>
        <dbReference type="PROSITE" id="PS51064"/>
    </source>
</evidence>
<accession>A0A0R3T8V2</accession>
<organism evidence="5">
    <name type="scientific">Rodentolepis nana</name>
    <name type="common">Dwarf tapeworm</name>
    <name type="synonym">Hymenolepis nana</name>
    <dbReference type="NCBI Taxonomy" id="102285"/>
    <lineage>
        <taxon>Eukaryota</taxon>
        <taxon>Metazoa</taxon>
        <taxon>Spiralia</taxon>
        <taxon>Lophotrochozoa</taxon>
        <taxon>Platyhelminthes</taxon>
        <taxon>Cestoda</taxon>
        <taxon>Eucestoda</taxon>
        <taxon>Cyclophyllidea</taxon>
        <taxon>Hymenolepididae</taxon>
        <taxon>Rodentolepis</taxon>
    </lineage>
</organism>
<feature type="compositionally biased region" description="Polar residues" evidence="1">
    <location>
        <begin position="272"/>
        <end position="286"/>
    </location>
</feature>
<feature type="region of interest" description="Disordered" evidence="1">
    <location>
        <begin position="239"/>
        <end position="286"/>
    </location>
</feature>
<evidence type="ECO:0000313" key="4">
    <source>
        <dbReference type="Proteomes" id="UP000278807"/>
    </source>
</evidence>
<dbReference type="Pfam" id="PF02174">
    <property type="entry name" value="IRS"/>
    <property type="match status" value="1"/>
</dbReference>
<evidence type="ECO:0000313" key="3">
    <source>
        <dbReference type="EMBL" id="VDN99348.1"/>
    </source>
</evidence>
<sequence>MDIVGPSFQTLVVPEQTQSSPHETLRLEWPLTTLRQFAFNGCLFKMETGRRAPHGEGHYLFRIPDIAEFRQNLETHIDHLKRSRRMKTRSAVCYRPLPPSIPPPPPPLSSVSKPYVNIPTILPTPTLNRSWTNLLQPTGEMDKGLNDLENDDNDWLVELATPPPPPPISAPLLTQDTLPIRDEQSKMHRVGTYENVRSVLRSNEKCPNYQQSPIVVSSSSKPERSPKADSTINYAMLDFQEPKVHRGNSRTQSIGSPQRRSYKRPVLPPAKSCSSERPTRSSVSQTIRRLARSVEARLNMTEVENRVQQSTQTGSSNGGNYVDICPLQTLAINELLRSTL</sequence>
<dbReference type="Proteomes" id="UP000278807">
    <property type="component" value="Unassembled WGS sequence"/>
</dbReference>
<feature type="domain" description="IRS-type PTB" evidence="2">
    <location>
        <begin position="1"/>
        <end position="87"/>
    </location>
</feature>
<dbReference type="OrthoDB" id="6279276at2759"/>
<evidence type="ECO:0000256" key="1">
    <source>
        <dbReference type="SAM" id="MobiDB-lite"/>
    </source>
</evidence>
<proteinExistence type="predicted"/>
<dbReference type="EMBL" id="UZAE01002059">
    <property type="protein sequence ID" value="VDN99348.1"/>
    <property type="molecule type" value="Genomic_DNA"/>
</dbReference>
<dbReference type="PROSITE" id="PS51064">
    <property type="entry name" value="IRS_PTB"/>
    <property type="match status" value="1"/>
</dbReference>
<reference evidence="3 4" key="2">
    <citation type="submission" date="2018-11" db="EMBL/GenBank/DDBJ databases">
        <authorList>
            <consortium name="Pathogen Informatics"/>
        </authorList>
    </citation>
    <scope>NUCLEOTIDE SEQUENCE [LARGE SCALE GENOMIC DNA]</scope>
</reference>
<dbReference type="SMART" id="SM01244">
    <property type="entry name" value="IRS"/>
    <property type="match status" value="1"/>
</dbReference>
<gene>
    <name evidence="3" type="ORF">HNAJ_LOCUS3489</name>
</gene>
<dbReference type="SUPFAM" id="SSF50729">
    <property type="entry name" value="PH domain-like"/>
    <property type="match status" value="1"/>
</dbReference>
<reference evidence="5" key="1">
    <citation type="submission" date="2017-02" db="UniProtKB">
        <authorList>
            <consortium name="WormBaseParasite"/>
        </authorList>
    </citation>
    <scope>IDENTIFICATION</scope>
</reference>
<dbReference type="Gene3D" id="2.30.29.30">
    <property type="entry name" value="Pleckstrin-homology domain (PH domain)/Phosphotyrosine-binding domain (PTB)"/>
    <property type="match status" value="1"/>
</dbReference>